<name>A0ABQ9IPE4_9NEOP</name>
<gene>
    <name evidence="2" type="ORF">PR048_003894</name>
</gene>
<dbReference type="Proteomes" id="UP001159363">
    <property type="component" value="Chromosome 1"/>
</dbReference>
<feature type="region of interest" description="Disordered" evidence="1">
    <location>
        <begin position="122"/>
        <end position="150"/>
    </location>
</feature>
<comment type="caution">
    <text evidence="2">The sequence shown here is derived from an EMBL/GenBank/DDBJ whole genome shotgun (WGS) entry which is preliminary data.</text>
</comment>
<accession>A0ABQ9IPE4</accession>
<feature type="region of interest" description="Disordered" evidence="1">
    <location>
        <begin position="29"/>
        <end position="110"/>
    </location>
</feature>
<dbReference type="EMBL" id="JARBHB010000001">
    <property type="protein sequence ID" value="KAJ8898534.1"/>
    <property type="molecule type" value="Genomic_DNA"/>
</dbReference>
<organism evidence="2 3">
    <name type="scientific">Dryococelus australis</name>
    <dbReference type="NCBI Taxonomy" id="614101"/>
    <lineage>
        <taxon>Eukaryota</taxon>
        <taxon>Metazoa</taxon>
        <taxon>Ecdysozoa</taxon>
        <taxon>Arthropoda</taxon>
        <taxon>Hexapoda</taxon>
        <taxon>Insecta</taxon>
        <taxon>Pterygota</taxon>
        <taxon>Neoptera</taxon>
        <taxon>Polyneoptera</taxon>
        <taxon>Phasmatodea</taxon>
        <taxon>Verophasmatodea</taxon>
        <taxon>Anareolatae</taxon>
        <taxon>Phasmatidae</taxon>
        <taxon>Eurycanthinae</taxon>
        <taxon>Dryococelus</taxon>
    </lineage>
</organism>
<keyword evidence="3" id="KW-1185">Reference proteome</keyword>
<sequence>MTGGNISEHCSTLGSSADKDGCCDPIGARNTSSTQEARHRNYHGATDRQEARSRHYLGATAPTRGKVPLLRQEARCRHNNSATGPTKGKVPTQQRRHWPDKRQGADTTTAPLTRQEARCRHNNGATAPTRGKVPTLPRPHCPDKRQGADTTTAPLLRQEARCRHYNGATDPTRGKMPTVPWPLPTYSGLRKHSKFPSEERQIYNWRRNERTGKREIPLKTRRPAALFSTIPTCENPGVTPPGIEPGLPSWERRNGVALHLMLKYHSADWLPGVLETGLVSDWRSRALKDSVLAGHQGERHVWL</sequence>
<evidence type="ECO:0000313" key="3">
    <source>
        <dbReference type="Proteomes" id="UP001159363"/>
    </source>
</evidence>
<proteinExistence type="predicted"/>
<protein>
    <submittedName>
        <fullName evidence="2">Uncharacterized protein</fullName>
    </submittedName>
</protein>
<evidence type="ECO:0000256" key="1">
    <source>
        <dbReference type="SAM" id="MobiDB-lite"/>
    </source>
</evidence>
<reference evidence="2 3" key="1">
    <citation type="submission" date="2023-02" db="EMBL/GenBank/DDBJ databases">
        <title>LHISI_Scaffold_Assembly.</title>
        <authorList>
            <person name="Stuart O.P."/>
            <person name="Cleave R."/>
            <person name="Magrath M.J.L."/>
            <person name="Mikheyev A.S."/>
        </authorList>
    </citation>
    <scope>NUCLEOTIDE SEQUENCE [LARGE SCALE GENOMIC DNA]</scope>
    <source>
        <strain evidence="2">Daus_M_001</strain>
        <tissue evidence="2">Leg muscle</tissue>
    </source>
</reference>
<evidence type="ECO:0000313" key="2">
    <source>
        <dbReference type="EMBL" id="KAJ8898534.1"/>
    </source>
</evidence>